<feature type="region of interest" description="Disordered" evidence="4">
    <location>
        <begin position="1"/>
        <end position="48"/>
    </location>
</feature>
<dbReference type="Proteomes" id="UP000001292">
    <property type="component" value="Unassembled WGS sequence"/>
</dbReference>
<proteinExistence type="predicted"/>
<keyword evidence="1" id="KW-0880">Kelch repeat</keyword>
<evidence type="ECO:0000313" key="7">
    <source>
        <dbReference type="Proteomes" id="UP000001292"/>
    </source>
</evidence>
<gene>
    <name evidence="6" type="primary">Dsec\GM19869</name>
    <name evidence="6" type="ORF">Dsec_GM19869</name>
</gene>
<dbReference type="PRINTS" id="PR00501">
    <property type="entry name" value="KELCHREPEAT"/>
</dbReference>
<feature type="domain" description="BTB" evidence="5">
    <location>
        <begin position="72"/>
        <end position="139"/>
    </location>
</feature>
<feature type="region of interest" description="Disordered" evidence="4">
    <location>
        <begin position="663"/>
        <end position="715"/>
    </location>
</feature>
<dbReference type="HOGENOM" id="CLU_004253_14_2_1"/>
<dbReference type="EMBL" id="CH480816">
    <property type="protein sequence ID" value="EDW48525.1"/>
    <property type="molecule type" value="Genomic_DNA"/>
</dbReference>
<dbReference type="InterPro" id="IPR011333">
    <property type="entry name" value="SKP1/BTB/POZ_sf"/>
</dbReference>
<dbReference type="InterPro" id="IPR011705">
    <property type="entry name" value="BACK"/>
</dbReference>
<dbReference type="Pfam" id="PF24681">
    <property type="entry name" value="Kelch_KLHDC2_KLHL20_DRC7"/>
    <property type="match status" value="1"/>
</dbReference>
<dbReference type="STRING" id="7238.B4HP23"/>
<dbReference type="PROSITE" id="PS50097">
    <property type="entry name" value="BTB"/>
    <property type="match status" value="1"/>
</dbReference>
<evidence type="ECO:0000259" key="5">
    <source>
        <dbReference type="PROSITE" id="PS50097"/>
    </source>
</evidence>
<organism evidence="7">
    <name type="scientific">Drosophila sechellia</name>
    <name type="common">Fruit fly</name>
    <dbReference type="NCBI Taxonomy" id="7238"/>
    <lineage>
        <taxon>Eukaryota</taxon>
        <taxon>Metazoa</taxon>
        <taxon>Ecdysozoa</taxon>
        <taxon>Arthropoda</taxon>
        <taxon>Hexapoda</taxon>
        <taxon>Insecta</taxon>
        <taxon>Pterygota</taxon>
        <taxon>Neoptera</taxon>
        <taxon>Endopterygota</taxon>
        <taxon>Diptera</taxon>
        <taxon>Brachycera</taxon>
        <taxon>Muscomorpha</taxon>
        <taxon>Ephydroidea</taxon>
        <taxon>Drosophilidae</taxon>
        <taxon>Drosophila</taxon>
        <taxon>Sophophora</taxon>
    </lineage>
</organism>
<dbReference type="InterPro" id="IPR006652">
    <property type="entry name" value="Kelch_1"/>
</dbReference>
<accession>B4HP23</accession>
<dbReference type="SUPFAM" id="SSF54695">
    <property type="entry name" value="POZ domain"/>
    <property type="match status" value="1"/>
</dbReference>
<evidence type="ECO:0000256" key="3">
    <source>
        <dbReference type="ARBA" id="ARBA00023203"/>
    </source>
</evidence>
<feature type="compositionally biased region" description="Polar residues" evidence="4">
    <location>
        <begin position="7"/>
        <end position="20"/>
    </location>
</feature>
<dbReference type="SMART" id="SM00875">
    <property type="entry name" value="BACK"/>
    <property type="match status" value="1"/>
</dbReference>
<name>B4HP23_DROSE</name>
<dbReference type="Pfam" id="PF07707">
    <property type="entry name" value="BACK"/>
    <property type="match status" value="1"/>
</dbReference>
<feature type="compositionally biased region" description="Low complexity" evidence="4">
    <location>
        <begin position="21"/>
        <end position="30"/>
    </location>
</feature>
<dbReference type="SMART" id="SM00612">
    <property type="entry name" value="Kelch"/>
    <property type="match status" value="6"/>
</dbReference>
<sequence>MFLPVKSNHSGEASGNNEDVTTTSNNSTQTPSDLSPPGPNEEVLPQAHHQNPGHCIASFAAINQMRNNAQLCDVRLEVGGDTINAHRVVLASVSPYFYAMFNDDMLERTQGLVRLHDVDSSALRQLIDYTYTGEITITEQNVQVLLPASGLLQMHSVRDACCKFLLRQLHPSNCLGIRSFADAHSCKELHTRSHKYALQNFQQVVGTEEFLLLPFEEVRELISNSQLNISSEERVFAAVINWVKHDLPTRRLHIAELMSNVRLPLVSRDFLMSCVETETLMRDDSECKELLLEAMKYHLLPEQRSIMGSQRTQERRPEGMKPYVFAVGGGSLFAIHNECEVYNPRSNSWSPVAPMLWRRSRSGVTSLHKQLYVVGGYDGVSDLATAESYNPLTNKWSNITPMGTKRSCLGICSYDALIYVCGGYDGASCLSSMERYDPLTGIWSSCPAMSTRRRYCRLAVLENCIYSLGGFDSTNYQSSVERFDPRVGRWQPVPSMSARRSSCGVASTDGHLYCIGGNDGTMCMSSGERFNLRRNSWEPIAAMHSRRSTHEVVEVEGALFALGGNDGSSSLNSVERYDPRLNKWSVVNAMVARRSSVGAAVLDITESFAAAAASGTSNGNSTINGIGSGGVIPPSSGVGGTLTVPSRAEAAAFTANIALSSSAPSASSTLRRHRRDTPGLAESRRANSNASSSGSESGSTSGASGSGGGKPPATA</sequence>
<dbReference type="Pfam" id="PF00651">
    <property type="entry name" value="BTB"/>
    <property type="match status" value="1"/>
</dbReference>
<protein>
    <submittedName>
        <fullName evidence="6">GM19869</fullName>
    </submittedName>
</protein>
<evidence type="ECO:0000256" key="2">
    <source>
        <dbReference type="ARBA" id="ARBA00022737"/>
    </source>
</evidence>
<dbReference type="FunFam" id="1.25.40.420:FF:000001">
    <property type="entry name" value="Kelch-like family member 12"/>
    <property type="match status" value="1"/>
</dbReference>
<evidence type="ECO:0000256" key="4">
    <source>
        <dbReference type="SAM" id="MobiDB-lite"/>
    </source>
</evidence>
<dbReference type="AlphaFoldDB" id="B4HP23"/>
<feature type="compositionally biased region" description="Gly residues" evidence="4">
    <location>
        <begin position="704"/>
        <end position="715"/>
    </location>
</feature>
<dbReference type="PANTHER" id="PTHR45632">
    <property type="entry name" value="LD33804P"/>
    <property type="match status" value="1"/>
</dbReference>
<dbReference type="FunFam" id="3.30.710.10:FF:000001">
    <property type="entry name" value="Kelch-like family member 20"/>
    <property type="match status" value="1"/>
</dbReference>
<dbReference type="PANTHER" id="PTHR45632:SF17">
    <property type="entry name" value="KELCH-LIKE PROTEIN 31"/>
    <property type="match status" value="1"/>
</dbReference>
<dbReference type="GO" id="GO:0005737">
    <property type="term" value="C:cytoplasm"/>
    <property type="evidence" value="ECO:0007669"/>
    <property type="project" value="UniProtKB-ARBA"/>
</dbReference>
<dbReference type="Pfam" id="PF01344">
    <property type="entry name" value="Kelch_1"/>
    <property type="match status" value="2"/>
</dbReference>
<dbReference type="GO" id="GO:0016567">
    <property type="term" value="P:protein ubiquitination"/>
    <property type="evidence" value="ECO:0007669"/>
    <property type="project" value="UniProtKB-UniPathway"/>
</dbReference>
<evidence type="ECO:0000256" key="1">
    <source>
        <dbReference type="ARBA" id="ARBA00022441"/>
    </source>
</evidence>
<dbReference type="SMR" id="B4HP23"/>
<dbReference type="PhylomeDB" id="B4HP23"/>
<dbReference type="OMA" id="RRNCWEP"/>
<dbReference type="GO" id="GO:0003779">
    <property type="term" value="F:actin binding"/>
    <property type="evidence" value="ECO:0007669"/>
    <property type="project" value="UniProtKB-KW"/>
</dbReference>
<keyword evidence="7" id="KW-1185">Reference proteome</keyword>
<dbReference type="InterPro" id="IPR000210">
    <property type="entry name" value="BTB/POZ_dom"/>
</dbReference>
<dbReference type="InterPro" id="IPR015915">
    <property type="entry name" value="Kelch-typ_b-propeller"/>
</dbReference>
<reference evidence="6 7" key="1">
    <citation type="journal article" date="2007" name="Nature">
        <title>Evolution of genes and genomes on the Drosophila phylogeny.</title>
        <authorList>
            <consortium name="Drosophila 12 Genomes Consortium"/>
            <person name="Clark A.G."/>
            <person name="Eisen M.B."/>
            <person name="Smith D.R."/>
            <person name="Bergman C.M."/>
            <person name="Oliver B."/>
            <person name="Markow T.A."/>
            <person name="Kaufman T.C."/>
            <person name="Kellis M."/>
            <person name="Gelbart W."/>
            <person name="Iyer V.N."/>
            <person name="Pollard D.A."/>
            <person name="Sackton T.B."/>
            <person name="Larracuente A.M."/>
            <person name="Singh N.D."/>
            <person name="Abad J.P."/>
            <person name="Abt D.N."/>
            <person name="Adryan B."/>
            <person name="Aguade M."/>
            <person name="Akashi H."/>
            <person name="Anderson W.W."/>
            <person name="Aquadro C.F."/>
            <person name="Ardell D.H."/>
            <person name="Arguello R."/>
            <person name="Artieri C.G."/>
            <person name="Barbash D.A."/>
            <person name="Barker D."/>
            <person name="Barsanti P."/>
            <person name="Batterham P."/>
            <person name="Batzoglou S."/>
            <person name="Begun D."/>
            <person name="Bhutkar A."/>
            <person name="Blanco E."/>
            <person name="Bosak S.A."/>
            <person name="Bradley R.K."/>
            <person name="Brand A.D."/>
            <person name="Brent M.R."/>
            <person name="Brooks A.N."/>
            <person name="Brown R.H."/>
            <person name="Butlin R.K."/>
            <person name="Caggese C."/>
            <person name="Calvi B.R."/>
            <person name="Bernardo de Carvalho A."/>
            <person name="Caspi A."/>
            <person name="Castrezana S."/>
            <person name="Celniker S.E."/>
            <person name="Chang J.L."/>
            <person name="Chapple C."/>
            <person name="Chatterji S."/>
            <person name="Chinwalla A."/>
            <person name="Civetta A."/>
            <person name="Clifton S.W."/>
            <person name="Comeron J.M."/>
            <person name="Costello J.C."/>
            <person name="Coyne J.A."/>
            <person name="Daub J."/>
            <person name="David R.G."/>
            <person name="Delcher A.L."/>
            <person name="Delehaunty K."/>
            <person name="Do C.B."/>
            <person name="Ebling H."/>
            <person name="Edwards K."/>
            <person name="Eickbush T."/>
            <person name="Evans J.D."/>
            <person name="Filipski A."/>
            <person name="Findeiss S."/>
            <person name="Freyhult E."/>
            <person name="Fulton L."/>
            <person name="Fulton R."/>
            <person name="Garcia A.C."/>
            <person name="Gardiner A."/>
            <person name="Garfield D.A."/>
            <person name="Garvin B.E."/>
            <person name="Gibson G."/>
            <person name="Gilbert D."/>
            <person name="Gnerre S."/>
            <person name="Godfrey J."/>
            <person name="Good R."/>
            <person name="Gotea V."/>
            <person name="Gravely B."/>
            <person name="Greenberg A.J."/>
            <person name="Griffiths-Jones S."/>
            <person name="Gross S."/>
            <person name="Guigo R."/>
            <person name="Gustafson E.A."/>
            <person name="Haerty W."/>
            <person name="Hahn M.W."/>
            <person name="Halligan D.L."/>
            <person name="Halpern A.L."/>
            <person name="Halter G.M."/>
            <person name="Han M.V."/>
            <person name="Heger A."/>
            <person name="Hillier L."/>
            <person name="Hinrichs A.S."/>
            <person name="Holmes I."/>
            <person name="Hoskins R.A."/>
            <person name="Hubisz M.J."/>
            <person name="Hultmark D."/>
            <person name="Huntley M.A."/>
            <person name="Jaffe D.B."/>
            <person name="Jagadeeshan S."/>
            <person name="Jeck W.R."/>
            <person name="Johnson J."/>
            <person name="Jones C.D."/>
            <person name="Jordan W.C."/>
            <person name="Karpen G.H."/>
            <person name="Kataoka E."/>
            <person name="Keightley P.D."/>
            <person name="Kheradpour P."/>
            <person name="Kirkness E.F."/>
            <person name="Koerich L.B."/>
            <person name="Kristiansen K."/>
            <person name="Kudrna D."/>
            <person name="Kulathinal R.J."/>
            <person name="Kumar S."/>
            <person name="Kwok R."/>
            <person name="Lander E."/>
            <person name="Langley C.H."/>
            <person name="Lapoint R."/>
            <person name="Lazzaro B.P."/>
            <person name="Lee S.J."/>
            <person name="Levesque L."/>
            <person name="Li R."/>
            <person name="Lin C.F."/>
            <person name="Lin M.F."/>
            <person name="Lindblad-Toh K."/>
            <person name="Llopart A."/>
            <person name="Long M."/>
            <person name="Low L."/>
            <person name="Lozovsky E."/>
            <person name="Lu J."/>
            <person name="Luo M."/>
            <person name="Machado C.A."/>
            <person name="Makalowski W."/>
            <person name="Marzo M."/>
            <person name="Matsuda M."/>
            <person name="Matzkin L."/>
            <person name="McAllister B."/>
            <person name="McBride C.S."/>
            <person name="McKernan B."/>
            <person name="McKernan K."/>
            <person name="Mendez-Lago M."/>
            <person name="Minx P."/>
            <person name="Mollenhauer M.U."/>
            <person name="Montooth K."/>
            <person name="Mount S.M."/>
            <person name="Mu X."/>
            <person name="Myers E."/>
            <person name="Negre B."/>
            <person name="Newfeld S."/>
            <person name="Nielsen R."/>
            <person name="Noor M.A."/>
            <person name="O'Grady P."/>
            <person name="Pachter L."/>
            <person name="Papaceit M."/>
            <person name="Parisi M.J."/>
            <person name="Parisi M."/>
            <person name="Parts L."/>
            <person name="Pedersen J.S."/>
            <person name="Pesole G."/>
            <person name="Phillippy A.M."/>
            <person name="Ponting C.P."/>
            <person name="Pop M."/>
            <person name="Porcelli D."/>
            <person name="Powell J.R."/>
            <person name="Prohaska S."/>
            <person name="Pruitt K."/>
            <person name="Puig M."/>
            <person name="Quesneville H."/>
            <person name="Ram K.R."/>
            <person name="Rand D."/>
            <person name="Rasmussen M.D."/>
            <person name="Reed L.K."/>
            <person name="Reenan R."/>
            <person name="Reily A."/>
            <person name="Remington K.A."/>
            <person name="Rieger T.T."/>
            <person name="Ritchie M.G."/>
            <person name="Robin C."/>
            <person name="Rogers Y.H."/>
            <person name="Rohde C."/>
            <person name="Rozas J."/>
            <person name="Rubenfield M.J."/>
            <person name="Ruiz A."/>
            <person name="Russo S."/>
            <person name="Salzberg S.L."/>
            <person name="Sanchez-Gracia A."/>
            <person name="Saranga D.J."/>
            <person name="Sato H."/>
            <person name="Schaeffer S.W."/>
            <person name="Schatz M.C."/>
            <person name="Schlenke T."/>
            <person name="Schwartz R."/>
            <person name="Segarra C."/>
            <person name="Singh R.S."/>
            <person name="Sirot L."/>
            <person name="Sirota M."/>
            <person name="Sisneros N.B."/>
            <person name="Smith C.D."/>
            <person name="Smith T.F."/>
            <person name="Spieth J."/>
            <person name="Stage D.E."/>
            <person name="Stark A."/>
            <person name="Stephan W."/>
            <person name="Strausberg R.L."/>
            <person name="Strempel S."/>
            <person name="Sturgill D."/>
            <person name="Sutton G."/>
            <person name="Sutton G.G."/>
            <person name="Tao W."/>
            <person name="Teichmann S."/>
            <person name="Tobari Y.N."/>
            <person name="Tomimura Y."/>
            <person name="Tsolas J.M."/>
            <person name="Valente V.L."/>
            <person name="Venter E."/>
            <person name="Venter J.C."/>
            <person name="Vicario S."/>
            <person name="Vieira F.G."/>
            <person name="Vilella A.J."/>
            <person name="Villasante A."/>
            <person name="Walenz B."/>
            <person name="Wang J."/>
            <person name="Wasserman M."/>
            <person name="Watts T."/>
            <person name="Wilson D."/>
            <person name="Wilson R.K."/>
            <person name="Wing R.A."/>
            <person name="Wolfner M.F."/>
            <person name="Wong A."/>
            <person name="Wong G.K."/>
            <person name="Wu C.I."/>
            <person name="Wu G."/>
            <person name="Yamamoto D."/>
            <person name="Yang H.P."/>
            <person name="Yang S.P."/>
            <person name="Yorke J.A."/>
            <person name="Yoshida K."/>
            <person name="Zdobnov E."/>
            <person name="Zhang P."/>
            <person name="Zhang Y."/>
            <person name="Zimin A.V."/>
            <person name="Baldwin J."/>
            <person name="Abdouelleil A."/>
            <person name="Abdulkadir J."/>
            <person name="Abebe A."/>
            <person name="Abera B."/>
            <person name="Abreu J."/>
            <person name="Acer S.C."/>
            <person name="Aftuck L."/>
            <person name="Alexander A."/>
            <person name="An P."/>
            <person name="Anderson E."/>
            <person name="Anderson S."/>
            <person name="Arachi H."/>
            <person name="Azer M."/>
            <person name="Bachantsang P."/>
            <person name="Barry A."/>
            <person name="Bayul T."/>
            <person name="Berlin A."/>
            <person name="Bessette D."/>
            <person name="Bloom T."/>
            <person name="Blye J."/>
            <person name="Boguslavskiy L."/>
            <person name="Bonnet C."/>
            <person name="Boukhgalter B."/>
            <person name="Bourzgui I."/>
            <person name="Brown A."/>
            <person name="Cahill P."/>
            <person name="Channer S."/>
            <person name="Cheshatsang Y."/>
            <person name="Chuda L."/>
            <person name="Citroen M."/>
            <person name="Collymore A."/>
            <person name="Cooke P."/>
            <person name="Costello M."/>
            <person name="D'Aco K."/>
            <person name="Daza R."/>
            <person name="De Haan G."/>
            <person name="DeGray S."/>
            <person name="DeMaso C."/>
            <person name="Dhargay N."/>
            <person name="Dooley K."/>
            <person name="Dooley E."/>
            <person name="Doricent M."/>
            <person name="Dorje P."/>
            <person name="Dorjee K."/>
            <person name="Dupes A."/>
            <person name="Elong R."/>
            <person name="Falk J."/>
            <person name="Farina A."/>
            <person name="Faro S."/>
            <person name="Ferguson D."/>
            <person name="Fisher S."/>
            <person name="Foley C.D."/>
            <person name="Franke A."/>
            <person name="Friedrich D."/>
            <person name="Gadbois L."/>
            <person name="Gearin G."/>
            <person name="Gearin C.R."/>
            <person name="Giannoukos G."/>
            <person name="Goode T."/>
            <person name="Graham J."/>
            <person name="Grandbois E."/>
            <person name="Grewal S."/>
            <person name="Gyaltsen K."/>
            <person name="Hafez N."/>
            <person name="Hagos B."/>
            <person name="Hall J."/>
            <person name="Henson C."/>
            <person name="Hollinger A."/>
            <person name="Honan T."/>
            <person name="Huard M.D."/>
            <person name="Hughes L."/>
            <person name="Hurhula B."/>
            <person name="Husby M.E."/>
            <person name="Kamat A."/>
            <person name="Kanga B."/>
            <person name="Kashin S."/>
            <person name="Khazanovich D."/>
            <person name="Kisner P."/>
            <person name="Lance K."/>
            <person name="Lara M."/>
            <person name="Lee W."/>
            <person name="Lennon N."/>
            <person name="Letendre F."/>
            <person name="LeVine R."/>
            <person name="Lipovsky A."/>
            <person name="Liu X."/>
            <person name="Liu J."/>
            <person name="Liu S."/>
            <person name="Lokyitsang T."/>
            <person name="Lokyitsang Y."/>
            <person name="Lubonja R."/>
            <person name="Lui A."/>
            <person name="MacDonald P."/>
            <person name="Magnisalis V."/>
            <person name="Maru K."/>
            <person name="Matthews C."/>
            <person name="McCusker W."/>
            <person name="McDonough S."/>
            <person name="Mehta T."/>
            <person name="Meldrim J."/>
            <person name="Meneus L."/>
            <person name="Mihai O."/>
            <person name="Mihalev A."/>
            <person name="Mihova T."/>
            <person name="Mittelman R."/>
            <person name="Mlenga V."/>
            <person name="Montmayeur A."/>
            <person name="Mulrain L."/>
            <person name="Navidi A."/>
            <person name="Naylor J."/>
            <person name="Negash T."/>
            <person name="Nguyen T."/>
            <person name="Nguyen N."/>
            <person name="Nicol R."/>
            <person name="Norbu C."/>
            <person name="Norbu N."/>
            <person name="Novod N."/>
            <person name="O'Neill B."/>
            <person name="Osman S."/>
            <person name="Markiewicz E."/>
            <person name="Oyono O.L."/>
            <person name="Patti C."/>
            <person name="Phunkhang P."/>
            <person name="Pierre F."/>
            <person name="Priest M."/>
            <person name="Raghuraman S."/>
            <person name="Rege F."/>
            <person name="Reyes R."/>
            <person name="Rise C."/>
            <person name="Rogov P."/>
            <person name="Ross K."/>
            <person name="Ryan E."/>
            <person name="Settipalli S."/>
            <person name="Shea T."/>
            <person name="Sherpa N."/>
            <person name="Shi L."/>
            <person name="Shih D."/>
            <person name="Sparrow T."/>
            <person name="Spaulding J."/>
            <person name="Stalker J."/>
            <person name="Stange-Thomann N."/>
            <person name="Stavropoulos S."/>
            <person name="Stone C."/>
            <person name="Strader C."/>
            <person name="Tesfaye S."/>
            <person name="Thomson T."/>
            <person name="Thoulutsang Y."/>
            <person name="Thoulutsang D."/>
            <person name="Topham K."/>
            <person name="Topping I."/>
            <person name="Tsamla T."/>
            <person name="Vassiliev H."/>
            <person name="Vo A."/>
            <person name="Wangchuk T."/>
            <person name="Wangdi T."/>
            <person name="Weiand M."/>
            <person name="Wilkinson J."/>
            <person name="Wilson A."/>
            <person name="Yadav S."/>
            <person name="Young G."/>
            <person name="Yu Q."/>
            <person name="Zembek L."/>
            <person name="Zhong D."/>
            <person name="Zimmer A."/>
            <person name="Zwirko Z."/>
            <person name="Jaffe D.B."/>
            <person name="Alvarez P."/>
            <person name="Brockman W."/>
            <person name="Butler J."/>
            <person name="Chin C."/>
            <person name="Gnerre S."/>
            <person name="Grabherr M."/>
            <person name="Kleber M."/>
            <person name="Mauceli E."/>
            <person name="MacCallum I."/>
        </authorList>
    </citation>
    <scope>NUCLEOTIDE SEQUENCE [LARGE SCALE GENOMIC DNA]</scope>
    <source>
        <strain evidence="7">Rob3c / Tucson 14021-0248.25</strain>
    </source>
</reference>
<dbReference type="Gene3D" id="1.25.40.420">
    <property type="match status" value="1"/>
</dbReference>
<feature type="compositionally biased region" description="Low complexity" evidence="4">
    <location>
        <begin position="686"/>
        <end position="703"/>
    </location>
</feature>
<evidence type="ECO:0000313" key="6">
    <source>
        <dbReference type="EMBL" id="EDW48525.1"/>
    </source>
</evidence>
<dbReference type="SMART" id="SM00225">
    <property type="entry name" value="BTB"/>
    <property type="match status" value="1"/>
</dbReference>
<dbReference type="Gene3D" id="3.30.710.10">
    <property type="entry name" value="Potassium Channel Kv1.1, Chain A"/>
    <property type="match status" value="1"/>
</dbReference>
<dbReference type="Gene3D" id="2.120.10.80">
    <property type="entry name" value="Kelch-type beta propeller"/>
    <property type="match status" value="2"/>
</dbReference>
<dbReference type="UniPathway" id="UPA00143"/>
<dbReference type="SUPFAM" id="SSF117281">
    <property type="entry name" value="Kelch motif"/>
    <property type="match status" value="2"/>
</dbReference>
<keyword evidence="3" id="KW-0009">Actin-binding</keyword>
<keyword evidence="2" id="KW-0677">Repeat</keyword>